<dbReference type="PRINTS" id="PR00747">
    <property type="entry name" value="GLYHDRLASE47"/>
</dbReference>
<evidence type="ECO:0000256" key="7">
    <source>
        <dbReference type="ARBA" id="ARBA00023157"/>
    </source>
</evidence>
<dbReference type="InterPro" id="IPR050749">
    <property type="entry name" value="Glycosyl_Hydrolase_47"/>
</dbReference>
<feature type="non-terminal residue" evidence="12">
    <location>
        <position position="211"/>
    </location>
</feature>
<feature type="transmembrane region" description="Helical" evidence="11">
    <location>
        <begin position="20"/>
        <end position="40"/>
    </location>
</feature>
<dbReference type="GO" id="GO:0036503">
    <property type="term" value="P:ERAD pathway"/>
    <property type="evidence" value="ECO:0007669"/>
    <property type="project" value="UniProtKB-ARBA"/>
</dbReference>
<evidence type="ECO:0000256" key="9">
    <source>
        <dbReference type="ARBA" id="ARBA00048605"/>
    </source>
</evidence>
<keyword evidence="4" id="KW-0479">Metal-binding</keyword>
<dbReference type="Pfam" id="PF01532">
    <property type="entry name" value="Glyco_hydro_47"/>
    <property type="match status" value="1"/>
</dbReference>
<keyword evidence="13" id="KW-1185">Reference proteome</keyword>
<gene>
    <name evidence="12" type="ORF">H0H81_010856</name>
</gene>
<dbReference type="GO" id="GO:0005783">
    <property type="term" value="C:endoplasmic reticulum"/>
    <property type="evidence" value="ECO:0007669"/>
    <property type="project" value="TreeGrafter"/>
</dbReference>
<dbReference type="EC" id="3.2.1.-" evidence="10"/>
<evidence type="ECO:0000256" key="11">
    <source>
        <dbReference type="SAM" id="Phobius"/>
    </source>
</evidence>
<evidence type="ECO:0000256" key="5">
    <source>
        <dbReference type="ARBA" id="ARBA00022801"/>
    </source>
</evidence>
<dbReference type="PANTHER" id="PTHR11742">
    <property type="entry name" value="MANNOSYL-OLIGOSACCHARIDE ALPHA-1,2-MANNOSIDASE-RELATED"/>
    <property type="match status" value="1"/>
</dbReference>
<evidence type="ECO:0000313" key="12">
    <source>
        <dbReference type="EMBL" id="KAG5650845.1"/>
    </source>
</evidence>
<protein>
    <recommendedName>
        <fullName evidence="10">alpha-1,2-Mannosidase</fullName>
        <ecNumber evidence="10">3.2.1.-</ecNumber>
    </recommendedName>
</protein>
<evidence type="ECO:0000256" key="1">
    <source>
        <dbReference type="ARBA" id="ARBA00001913"/>
    </source>
</evidence>
<evidence type="ECO:0000256" key="10">
    <source>
        <dbReference type="RuleBase" id="RU361193"/>
    </source>
</evidence>
<dbReference type="EMBL" id="JABCKI010000350">
    <property type="protein sequence ID" value="KAG5650845.1"/>
    <property type="molecule type" value="Genomic_DNA"/>
</dbReference>
<keyword evidence="11" id="KW-0812">Transmembrane</keyword>
<evidence type="ECO:0000256" key="2">
    <source>
        <dbReference type="ARBA" id="ARBA00004922"/>
    </source>
</evidence>
<dbReference type="AlphaFoldDB" id="A0A9P7GP44"/>
<reference evidence="12" key="1">
    <citation type="submission" date="2021-02" db="EMBL/GenBank/DDBJ databases">
        <authorList>
            <person name="Nieuwenhuis M."/>
            <person name="Van De Peppel L.J.J."/>
        </authorList>
    </citation>
    <scope>NUCLEOTIDE SEQUENCE</scope>
    <source>
        <strain evidence="12">D49</strain>
    </source>
</reference>
<dbReference type="InterPro" id="IPR036026">
    <property type="entry name" value="Seven-hairpin_glycosidases"/>
</dbReference>
<dbReference type="Gene3D" id="1.50.10.10">
    <property type="match status" value="1"/>
</dbReference>
<comment type="similarity">
    <text evidence="3 10">Belongs to the glycosyl hydrolase 47 family.</text>
</comment>
<organism evidence="12 13">
    <name type="scientific">Sphagnurus paluster</name>
    <dbReference type="NCBI Taxonomy" id="117069"/>
    <lineage>
        <taxon>Eukaryota</taxon>
        <taxon>Fungi</taxon>
        <taxon>Dikarya</taxon>
        <taxon>Basidiomycota</taxon>
        <taxon>Agaricomycotina</taxon>
        <taxon>Agaricomycetes</taxon>
        <taxon>Agaricomycetidae</taxon>
        <taxon>Agaricales</taxon>
        <taxon>Tricholomatineae</taxon>
        <taxon>Lyophyllaceae</taxon>
        <taxon>Sphagnurus</taxon>
    </lineage>
</organism>
<comment type="catalytic activity">
    <reaction evidence="8">
        <text>N(4)-(alpha-D-Man-(1-&gt;2)-alpha-D-Man-(1-&gt;2)-alpha-D-Man-(1-&gt;3)-[alpha-D-Man-(1-&gt;3)-[alpha-D-Man-(1-&gt;2)-alpha-D-Man-(1-&gt;6)]-alpha-D-Man-(1-&gt;6)]-beta-D-Man-(1-&gt;4)-beta-D-GlcNAc-(1-&gt;4)-beta-D-GlcNAc)-L-asparaginyl-[protein] (N-glucan mannose isomer 8A1,2,3B1,3) + 3 H2O = N(4)-(alpha-D-Man-(1-&gt;3)-[alpha-D-Man-(1-&gt;3)-[alpha-D-Man-(1-&gt;6)]-alpha-D-Man-(1-&gt;6)]-beta-D-Man-(1-&gt;4)-beta-D-GlcNAc-(1-&gt;4)-beta-D-GlcNAc)-L-asparaginyl-[protein] (N-glucan mannose isomer 5A1,2) + 3 beta-D-mannose</text>
        <dbReference type="Rhea" id="RHEA:56028"/>
        <dbReference type="Rhea" id="RHEA-COMP:14358"/>
        <dbReference type="Rhea" id="RHEA-COMP:14367"/>
        <dbReference type="ChEBI" id="CHEBI:15377"/>
        <dbReference type="ChEBI" id="CHEBI:28563"/>
        <dbReference type="ChEBI" id="CHEBI:59087"/>
        <dbReference type="ChEBI" id="CHEBI:60628"/>
        <dbReference type="EC" id="3.2.1.113"/>
    </reaction>
</comment>
<evidence type="ECO:0000256" key="3">
    <source>
        <dbReference type="ARBA" id="ARBA00007658"/>
    </source>
</evidence>
<dbReference type="OrthoDB" id="8118055at2759"/>
<comment type="catalytic activity">
    <reaction evidence="9">
        <text>N(4)-(alpha-D-Man-(1-&gt;2)-alpha-D-Man-(1-&gt;2)-alpha-D-Man-(1-&gt;3)-[alpha-D-Man-(1-&gt;2)-alpha-D-Man-(1-&gt;3)-[alpha-D-Man-(1-&gt;2)-alpha-D-Man-(1-&gt;6)]-alpha-D-Man-(1-&gt;6)]-beta-D-Man-(1-&gt;4)-beta-D-GlcNAc-(1-&gt;4)-beta-D-GlcNAc)-L-asparaginyl-[protein] (N-glucan mannose isomer 9A1,2,3B1,2,3) + 4 H2O = N(4)-(alpha-D-Man-(1-&gt;3)-[alpha-D-Man-(1-&gt;3)-[alpha-D-Man-(1-&gt;6)]-alpha-D-Man-(1-&gt;6)]-beta-D-Man-(1-&gt;4)-beta-D-GlcNAc-(1-&gt;4)-beta-D-GlcNAc)-L-asparaginyl-[protein] (N-glucan mannose isomer 5A1,2) + 4 beta-D-mannose</text>
        <dbReference type="Rhea" id="RHEA:56008"/>
        <dbReference type="Rhea" id="RHEA-COMP:14356"/>
        <dbReference type="Rhea" id="RHEA-COMP:14367"/>
        <dbReference type="ChEBI" id="CHEBI:15377"/>
        <dbReference type="ChEBI" id="CHEBI:28563"/>
        <dbReference type="ChEBI" id="CHEBI:59087"/>
        <dbReference type="ChEBI" id="CHEBI:139493"/>
        <dbReference type="EC" id="3.2.1.113"/>
    </reaction>
</comment>
<keyword evidence="7" id="KW-1015">Disulfide bond</keyword>
<sequence>MDYSETASGEPSSLRRMLSSGRGIITSGILSTFLLVWLVAQIPYDRPREGMAVGGVTPPSTQIRPPPADELVANTTGIWESRKGEVRAAFVHAYSGYMKHAFPADELLPKTGGKVNKYNSWGMTTIDSMDTMWIMGLDKQFNQAKEYVSTLNFTTPPKYYTPFFETVIRYLGGLLSAYAVSQEPIFLARAEDLGKLLLPVFQTPSGLPGYS</sequence>
<evidence type="ECO:0000256" key="8">
    <source>
        <dbReference type="ARBA" id="ARBA00047669"/>
    </source>
</evidence>
<comment type="cofactor">
    <cofactor evidence="1">
        <name>Ca(2+)</name>
        <dbReference type="ChEBI" id="CHEBI:29108"/>
    </cofactor>
</comment>
<keyword evidence="6" id="KW-0106">Calcium</keyword>
<comment type="caution">
    <text evidence="12">The sequence shown here is derived from an EMBL/GenBank/DDBJ whole genome shotgun (WGS) entry which is preliminary data.</text>
</comment>
<dbReference type="PANTHER" id="PTHR11742:SF55">
    <property type="entry name" value="ENDOPLASMIC RETICULUM MANNOSYL-OLIGOSACCHARIDE 1,2-ALPHA-MANNOSIDASE"/>
    <property type="match status" value="1"/>
</dbReference>
<keyword evidence="5 10" id="KW-0378">Hydrolase</keyword>
<keyword evidence="11" id="KW-0472">Membrane</keyword>
<dbReference type="GO" id="GO:0004571">
    <property type="term" value="F:mannosyl-oligosaccharide 1,2-alpha-mannosidase activity"/>
    <property type="evidence" value="ECO:0007669"/>
    <property type="project" value="UniProtKB-EC"/>
</dbReference>
<dbReference type="InterPro" id="IPR012341">
    <property type="entry name" value="6hp_glycosidase-like_sf"/>
</dbReference>
<reference evidence="12" key="2">
    <citation type="submission" date="2021-10" db="EMBL/GenBank/DDBJ databases">
        <title>Phylogenomics reveals ancestral predisposition of the termite-cultivated fungus Termitomyces towards a domesticated lifestyle.</title>
        <authorList>
            <person name="Auxier B."/>
            <person name="Grum-Grzhimaylo A."/>
            <person name="Cardenas M.E."/>
            <person name="Lodge J.D."/>
            <person name="Laessoe T."/>
            <person name="Pedersen O."/>
            <person name="Smith M.E."/>
            <person name="Kuyper T.W."/>
            <person name="Franco-Molano E.A."/>
            <person name="Baroni T.J."/>
            <person name="Aanen D.K."/>
        </authorList>
    </citation>
    <scope>NUCLEOTIDE SEQUENCE</scope>
    <source>
        <strain evidence="12">D49</strain>
    </source>
</reference>
<dbReference type="InterPro" id="IPR001382">
    <property type="entry name" value="Glyco_hydro_47"/>
</dbReference>
<dbReference type="Proteomes" id="UP000717328">
    <property type="component" value="Unassembled WGS sequence"/>
</dbReference>
<proteinExistence type="inferred from homology"/>
<name>A0A9P7GP44_9AGAR</name>
<evidence type="ECO:0000313" key="13">
    <source>
        <dbReference type="Proteomes" id="UP000717328"/>
    </source>
</evidence>
<evidence type="ECO:0000256" key="4">
    <source>
        <dbReference type="ARBA" id="ARBA00022723"/>
    </source>
</evidence>
<keyword evidence="11" id="KW-1133">Transmembrane helix</keyword>
<dbReference type="SUPFAM" id="SSF48225">
    <property type="entry name" value="Seven-hairpin glycosidases"/>
    <property type="match status" value="1"/>
</dbReference>
<dbReference type="GO" id="GO:0005975">
    <property type="term" value="P:carbohydrate metabolic process"/>
    <property type="evidence" value="ECO:0007669"/>
    <property type="project" value="InterPro"/>
</dbReference>
<evidence type="ECO:0000256" key="6">
    <source>
        <dbReference type="ARBA" id="ARBA00022837"/>
    </source>
</evidence>
<dbReference type="GO" id="GO:0005509">
    <property type="term" value="F:calcium ion binding"/>
    <property type="evidence" value="ECO:0007669"/>
    <property type="project" value="InterPro"/>
</dbReference>
<accession>A0A9P7GP44</accession>
<dbReference type="GO" id="GO:0016020">
    <property type="term" value="C:membrane"/>
    <property type="evidence" value="ECO:0007669"/>
    <property type="project" value="InterPro"/>
</dbReference>
<comment type="pathway">
    <text evidence="2">Protein modification; protein glycosylation.</text>
</comment>
<keyword evidence="10" id="KW-0326">Glycosidase</keyword>